<reference evidence="3 4" key="1">
    <citation type="submission" date="2019-11" db="EMBL/GenBank/DDBJ databases">
        <title>Venatorbacter sp. nov. a predator of Campylobacter and other Gram-negative bacteria.</title>
        <authorList>
            <person name="Saeedi A."/>
            <person name="Cummings N.J."/>
            <person name="Connerton I.F."/>
            <person name="Connerton P.L."/>
        </authorList>
    </citation>
    <scope>NUCLEOTIDE SEQUENCE [LARGE SCALE GENOMIC DNA]</scope>
    <source>
        <strain evidence="3">XL5</strain>
    </source>
</reference>
<dbReference type="PANTHER" id="PTHR30336">
    <property type="entry name" value="INNER MEMBRANE PROTEIN, PROBABLE PERMEASE"/>
    <property type="match status" value="1"/>
</dbReference>
<dbReference type="GO" id="GO:0043164">
    <property type="term" value="P:Gram-negative-bacterium-type cell wall biogenesis"/>
    <property type="evidence" value="ECO:0007669"/>
    <property type="project" value="TreeGrafter"/>
</dbReference>
<gene>
    <name evidence="3" type="primary">elyC</name>
    <name evidence="3" type="ORF">GJQ55_12630</name>
</gene>
<dbReference type="InterPro" id="IPR051599">
    <property type="entry name" value="Cell_Envelope_Assoc"/>
</dbReference>
<accession>A0A9X7UY99</accession>
<proteinExistence type="predicted"/>
<keyword evidence="1" id="KW-1133">Transmembrane helix</keyword>
<protein>
    <submittedName>
        <fullName evidence="3">Envelope biogenesis factor ElyC</fullName>
    </submittedName>
</protein>
<dbReference type="GO" id="GO:0005886">
    <property type="term" value="C:plasma membrane"/>
    <property type="evidence" value="ECO:0007669"/>
    <property type="project" value="TreeGrafter"/>
</dbReference>
<keyword evidence="4" id="KW-1185">Reference proteome</keyword>
<dbReference type="CDD" id="cd06259">
    <property type="entry name" value="YdcF-like"/>
    <property type="match status" value="1"/>
</dbReference>
<dbReference type="Proteomes" id="UP000596074">
    <property type="component" value="Chromosome"/>
</dbReference>
<sequence>MIAFYLKKVLGMLLMPIPLTLILMLAGLALLRRRPRLGRGLIGGAALWLALTSWHPVADRLLAPFEDNYPVFDLSQPVEVVVVLGGCHATDNSVPPAGQLCSSSLFRLTEGLRILAANPQALLTVSGYAGPDARPHAEVMQEIAISMGVAAGRIHAFPQVRDTAEEAALLAPLLQGKAFALVSEASHLPRALPFFTARGLAPLPAPAMKMSSPDSDWRLEARAALKSERAFYEGLGRLWQWLRHG</sequence>
<evidence type="ECO:0000313" key="4">
    <source>
        <dbReference type="Proteomes" id="UP000596074"/>
    </source>
</evidence>
<keyword evidence="1" id="KW-0472">Membrane</keyword>
<dbReference type="NCBIfam" id="NF007794">
    <property type="entry name" value="PRK10494.1"/>
    <property type="match status" value="1"/>
</dbReference>
<dbReference type="EMBL" id="CP046056">
    <property type="protein sequence ID" value="QQD25267.1"/>
    <property type="molecule type" value="Genomic_DNA"/>
</dbReference>
<dbReference type="RefSeq" id="WP_228345336.1">
    <property type="nucleotide sequence ID" value="NZ_CP046056.1"/>
</dbReference>
<keyword evidence="1" id="KW-0812">Transmembrane</keyword>
<dbReference type="InterPro" id="IPR003848">
    <property type="entry name" value="DUF218"/>
</dbReference>
<dbReference type="KEGG" id="vcw:GJQ55_12630"/>
<evidence type="ECO:0000313" key="3">
    <source>
        <dbReference type="EMBL" id="QQD25267.1"/>
    </source>
</evidence>
<feature type="transmembrane region" description="Helical" evidence="1">
    <location>
        <begin position="12"/>
        <end position="31"/>
    </location>
</feature>
<feature type="domain" description="DUF218" evidence="2">
    <location>
        <begin position="80"/>
        <end position="236"/>
    </location>
</feature>
<evidence type="ECO:0000259" key="2">
    <source>
        <dbReference type="Pfam" id="PF02698"/>
    </source>
</evidence>
<name>A0A9X7UY99_9GAMM</name>
<dbReference type="GO" id="GO:0000270">
    <property type="term" value="P:peptidoglycan metabolic process"/>
    <property type="evidence" value="ECO:0007669"/>
    <property type="project" value="TreeGrafter"/>
</dbReference>
<organism evidence="3 4">
    <name type="scientific">Venatoribacter cucullus</name>
    <dbReference type="NCBI Taxonomy" id="2661630"/>
    <lineage>
        <taxon>Bacteria</taxon>
        <taxon>Pseudomonadati</taxon>
        <taxon>Pseudomonadota</taxon>
        <taxon>Gammaproteobacteria</taxon>
        <taxon>Oceanospirillales</taxon>
        <taxon>Oceanospirillaceae</taxon>
        <taxon>Venatoribacter</taxon>
    </lineage>
</organism>
<evidence type="ECO:0000256" key="1">
    <source>
        <dbReference type="SAM" id="Phobius"/>
    </source>
</evidence>
<dbReference type="PANTHER" id="PTHR30336:SF4">
    <property type="entry name" value="ENVELOPE BIOGENESIS FACTOR ELYC"/>
    <property type="match status" value="1"/>
</dbReference>
<dbReference type="Pfam" id="PF02698">
    <property type="entry name" value="DUF218"/>
    <property type="match status" value="1"/>
</dbReference>
<dbReference type="AlphaFoldDB" id="A0A9X7UY99"/>